<dbReference type="Pfam" id="PF16041">
    <property type="entry name" value="APD1-4_M"/>
    <property type="match status" value="1"/>
</dbReference>
<accession>A0A7R9A949</accession>
<dbReference type="AlphaFoldDB" id="A0A7R9A949"/>
<feature type="region of interest" description="Disordered" evidence="1">
    <location>
        <begin position="240"/>
        <end position="302"/>
    </location>
</feature>
<reference evidence="5" key="1">
    <citation type="submission" date="2020-11" db="EMBL/GenBank/DDBJ databases">
        <authorList>
            <person name="Tran Van P."/>
        </authorList>
    </citation>
    <scope>NUCLEOTIDE SEQUENCE</scope>
</reference>
<feature type="domain" description="E3 ubiquitin-protein ligase APD1-4 N-terminal" evidence="3">
    <location>
        <begin position="72"/>
        <end position="136"/>
    </location>
</feature>
<organism evidence="5">
    <name type="scientific">Darwinula stevensoni</name>
    <dbReference type="NCBI Taxonomy" id="69355"/>
    <lineage>
        <taxon>Eukaryota</taxon>
        <taxon>Metazoa</taxon>
        <taxon>Ecdysozoa</taxon>
        <taxon>Arthropoda</taxon>
        <taxon>Crustacea</taxon>
        <taxon>Oligostraca</taxon>
        <taxon>Ostracoda</taxon>
        <taxon>Podocopa</taxon>
        <taxon>Podocopida</taxon>
        <taxon>Darwinulocopina</taxon>
        <taxon>Darwinuloidea</taxon>
        <taxon>Darwinulidae</taxon>
        <taxon>Darwinula</taxon>
    </lineage>
</organism>
<dbReference type="EMBL" id="LR902002">
    <property type="protein sequence ID" value="CAD7249780.1"/>
    <property type="molecule type" value="Genomic_DNA"/>
</dbReference>
<evidence type="ECO:0000256" key="1">
    <source>
        <dbReference type="SAM" id="MobiDB-lite"/>
    </source>
</evidence>
<dbReference type="InterPro" id="IPR032010">
    <property type="entry name" value="APD1-4_M"/>
</dbReference>
<evidence type="ECO:0000259" key="3">
    <source>
        <dbReference type="Pfam" id="PF16040"/>
    </source>
</evidence>
<keyword evidence="2" id="KW-0472">Membrane</keyword>
<feature type="transmembrane region" description="Helical" evidence="2">
    <location>
        <begin position="14"/>
        <end position="34"/>
    </location>
</feature>
<evidence type="ECO:0008006" key="7">
    <source>
        <dbReference type="Google" id="ProtNLM"/>
    </source>
</evidence>
<name>A0A7R9A949_9CRUS</name>
<sequence>MILRRPTGRGHWKVLRFVILGAVLPIVLVVLPLYKRFNEFKRTLHYLVPSDMRLLDQHVSTVWCQGQHLEMNASFSAALIHGEPKRKDDPVPMRLRKQIAIGDDVRRYWGFYLLAGSRLTVRACARWPGGLLLVIKDTPNLRYCAIIGEEDSMQDDSSLESGHKDTHVGVGSAQKEKDDHFSRLMKILSGRFDDRNGTLGETSQEIFRILSALNKNKQTSGELVSAFNLTREEALPAAVENGTRSEYNLEDLRHSNESVPESDLEESIKDKAEEEDLPTGTYVTGHLSQNHTDDQSNSEYKSSFSSSEEALLTCRGVLLNLDLEPTHECTNSNPLWHANASVEWTQNITVDGYYYVVFGSENEIQPNAILFELEVDRVVFELDHATPGCRNATTCDIPLSFWSSDKVVVWKVPAEPEDARKVLAEPEDAWETPYVMESECIPRRALYATCAILAPISILAFAAR</sequence>
<keyword evidence="2" id="KW-1133">Transmembrane helix</keyword>
<dbReference type="Proteomes" id="UP000677054">
    <property type="component" value="Unassembled WGS sequence"/>
</dbReference>
<dbReference type="InterPro" id="IPR032008">
    <property type="entry name" value="APD1-4_N"/>
</dbReference>
<keyword evidence="2" id="KW-0812">Transmembrane</keyword>
<keyword evidence="6" id="KW-1185">Reference proteome</keyword>
<feature type="domain" description="E3 ubiquitin-protein ligase APD1-4 middle" evidence="4">
    <location>
        <begin position="345"/>
        <end position="460"/>
    </location>
</feature>
<gene>
    <name evidence="5" type="ORF">DSTB1V02_LOCUS9567</name>
</gene>
<dbReference type="PANTHER" id="PTHR39077">
    <property type="entry name" value="DUF4793 DOMAIN-CONTAINING PROTEIN"/>
    <property type="match status" value="1"/>
</dbReference>
<dbReference type="PANTHER" id="PTHR39077:SF1">
    <property type="entry name" value="E3 UBIQUITIN-PROTEIN LIGASE APD1-4 MIDDLE DOMAIN-CONTAINING PROTEIN"/>
    <property type="match status" value="1"/>
</dbReference>
<dbReference type="OrthoDB" id="6375539at2759"/>
<protein>
    <recommendedName>
        <fullName evidence="7">E3 ubiquitin-protein ligase APD1-4 N-terminal domain-containing protein</fullName>
    </recommendedName>
</protein>
<dbReference type="EMBL" id="CAJPEV010002485">
    <property type="protein sequence ID" value="CAG0897061.1"/>
    <property type="molecule type" value="Genomic_DNA"/>
</dbReference>
<evidence type="ECO:0000259" key="4">
    <source>
        <dbReference type="Pfam" id="PF16041"/>
    </source>
</evidence>
<feature type="region of interest" description="Disordered" evidence="1">
    <location>
        <begin position="155"/>
        <end position="175"/>
    </location>
</feature>
<proteinExistence type="predicted"/>
<evidence type="ECO:0000256" key="2">
    <source>
        <dbReference type="SAM" id="Phobius"/>
    </source>
</evidence>
<dbReference type="Pfam" id="PF16040">
    <property type="entry name" value="APD1-4_N"/>
    <property type="match status" value="1"/>
</dbReference>
<evidence type="ECO:0000313" key="6">
    <source>
        <dbReference type="Proteomes" id="UP000677054"/>
    </source>
</evidence>
<evidence type="ECO:0000313" key="5">
    <source>
        <dbReference type="EMBL" id="CAD7249780.1"/>
    </source>
</evidence>